<name>A0AA36BTD5_OCTVU</name>
<gene>
    <name evidence="1" type="ORF">OCTVUL_1B003011</name>
</gene>
<evidence type="ECO:0000313" key="2">
    <source>
        <dbReference type="Proteomes" id="UP001162480"/>
    </source>
</evidence>
<dbReference type="AlphaFoldDB" id="A0AA36BTD5"/>
<dbReference type="EMBL" id="OX597836">
    <property type="protein sequence ID" value="CAI9739301.1"/>
    <property type="molecule type" value="Genomic_DNA"/>
</dbReference>
<reference evidence="1" key="1">
    <citation type="submission" date="2023-08" db="EMBL/GenBank/DDBJ databases">
        <authorList>
            <person name="Alioto T."/>
            <person name="Alioto T."/>
            <person name="Gomez Garrido J."/>
        </authorList>
    </citation>
    <scope>NUCLEOTIDE SEQUENCE</scope>
</reference>
<sequence>MCMYLYISSSSSFSVRFPCGSTGDCEARRLHQAQPDLAVFLWLDALPNANLSVSVVGAFYMPPAQVPDGAGKRPRTDGAFYVPLTRGPGEAGNGHDRATGIGARRGWQRPRTDGAMCHRDGGQAMLATTTNGWCFYVPLVRWTVGAALATATIGWFSYLSPALVSQL</sequence>
<accession>A0AA36BTD5</accession>
<evidence type="ECO:0000313" key="1">
    <source>
        <dbReference type="EMBL" id="CAI9739301.1"/>
    </source>
</evidence>
<organism evidence="1 2">
    <name type="scientific">Octopus vulgaris</name>
    <name type="common">Common octopus</name>
    <dbReference type="NCBI Taxonomy" id="6645"/>
    <lineage>
        <taxon>Eukaryota</taxon>
        <taxon>Metazoa</taxon>
        <taxon>Spiralia</taxon>
        <taxon>Lophotrochozoa</taxon>
        <taxon>Mollusca</taxon>
        <taxon>Cephalopoda</taxon>
        <taxon>Coleoidea</taxon>
        <taxon>Octopodiformes</taxon>
        <taxon>Octopoda</taxon>
        <taxon>Incirrata</taxon>
        <taxon>Octopodidae</taxon>
        <taxon>Octopus</taxon>
    </lineage>
</organism>
<dbReference type="Proteomes" id="UP001162480">
    <property type="component" value="Chromosome 23"/>
</dbReference>
<proteinExistence type="predicted"/>
<keyword evidence="2" id="KW-1185">Reference proteome</keyword>
<protein>
    <submittedName>
        <fullName evidence="1">Uncharacterized protein</fullName>
    </submittedName>
</protein>